<dbReference type="STRING" id="32264.T1KG46"/>
<evidence type="ECO:0000256" key="11">
    <source>
        <dbReference type="ARBA" id="ARBA00023180"/>
    </source>
</evidence>
<dbReference type="FunFam" id="2.10.25.10:FF:000013">
    <property type="entry name" value="Teneurin transmembrane protein 4"/>
    <property type="match status" value="1"/>
</dbReference>
<feature type="compositionally biased region" description="Polar residues" evidence="13">
    <location>
        <begin position="137"/>
        <end position="152"/>
    </location>
</feature>
<evidence type="ECO:0000256" key="5">
    <source>
        <dbReference type="ARBA" id="ARBA00022536"/>
    </source>
</evidence>
<dbReference type="Pfam" id="PF24329">
    <property type="entry name" value="FN-plug_TEN1-4"/>
    <property type="match status" value="1"/>
</dbReference>
<feature type="disulfide bond" evidence="12">
    <location>
        <begin position="700"/>
        <end position="709"/>
    </location>
</feature>
<dbReference type="InterPro" id="IPR057629">
    <property type="entry name" value="Teneurin1-4_GBD"/>
</dbReference>
<dbReference type="Gene3D" id="2.120.10.30">
    <property type="entry name" value="TolB, C-terminal domain"/>
    <property type="match status" value="1"/>
</dbReference>
<evidence type="ECO:0000313" key="15">
    <source>
        <dbReference type="EnsemblMetazoa" id="tetur10g05480.1"/>
    </source>
</evidence>
<dbReference type="eggNOG" id="KOG1225">
    <property type="taxonomic scope" value="Eukaryota"/>
</dbReference>
<dbReference type="SUPFAM" id="SSF49464">
    <property type="entry name" value="Carboxypeptidase regulatory domain-like"/>
    <property type="match status" value="1"/>
</dbReference>
<dbReference type="InterPro" id="IPR056823">
    <property type="entry name" value="TEN-like_YD-shell"/>
</dbReference>
<keyword evidence="10 12" id="KW-1015">Disulfide bond</keyword>
<evidence type="ECO:0000313" key="16">
    <source>
        <dbReference type="Proteomes" id="UP000015104"/>
    </source>
</evidence>
<keyword evidence="8" id="KW-1133">Transmembrane helix</keyword>
<evidence type="ECO:0000256" key="1">
    <source>
        <dbReference type="ARBA" id="ARBA00004167"/>
    </source>
</evidence>
<keyword evidence="5 12" id="KW-0245">EGF-like domain</keyword>
<gene>
    <name evidence="15" type="primary">107363628</name>
</gene>
<dbReference type="Gene3D" id="2.180.10.10">
    <property type="entry name" value="RHS repeat-associated core"/>
    <property type="match status" value="2"/>
</dbReference>
<dbReference type="Pfam" id="PF25024">
    <property type="entry name" value="EGF_TEN"/>
    <property type="match status" value="1"/>
</dbReference>
<reference evidence="15" key="2">
    <citation type="submission" date="2015-06" db="UniProtKB">
        <authorList>
            <consortium name="EnsemblMetazoa"/>
        </authorList>
    </citation>
    <scope>IDENTIFICATION</scope>
</reference>
<dbReference type="Pfam" id="PF25020">
    <property type="entry name" value="TTR_TEN1-4"/>
    <property type="match status" value="1"/>
</dbReference>
<dbReference type="InterPro" id="IPR051216">
    <property type="entry name" value="Teneurin"/>
</dbReference>
<keyword evidence="4" id="KW-1003">Cell membrane</keyword>
<dbReference type="PROSITE" id="PS01186">
    <property type="entry name" value="EGF_2"/>
    <property type="match status" value="3"/>
</dbReference>
<dbReference type="PROSITE" id="PS50026">
    <property type="entry name" value="EGF_3"/>
    <property type="match status" value="2"/>
</dbReference>
<dbReference type="GO" id="GO:0005886">
    <property type="term" value="C:plasma membrane"/>
    <property type="evidence" value="ECO:0007669"/>
    <property type="project" value="UniProtKB-SubCell"/>
</dbReference>
<dbReference type="InterPro" id="IPR008969">
    <property type="entry name" value="CarboxyPept-like_regulatory"/>
</dbReference>
<dbReference type="GO" id="GO:0008045">
    <property type="term" value="P:motor neuron axon guidance"/>
    <property type="evidence" value="ECO:0007669"/>
    <property type="project" value="TreeGrafter"/>
</dbReference>
<dbReference type="HOGENOM" id="CLU_000229_0_0_1"/>
<dbReference type="PROSITE" id="PS00022">
    <property type="entry name" value="EGF_1"/>
    <property type="match status" value="3"/>
</dbReference>
<dbReference type="FunFam" id="2.10.25.10:FF:000001">
    <property type="entry name" value="Tenascin C"/>
    <property type="match status" value="1"/>
</dbReference>
<organism evidence="15 16">
    <name type="scientific">Tetranychus urticae</name>
    <name type="common">Two-spotted spider mite</name>
    <dbReference type="NCBI Taxonomy" id="32264"/>
    <lineage>
        <taxon>Eukaryota</taxon>
        <taxon>Metazoa</taxon>
        <taxon>Ecdysozoa</taxon>
        <taxon>Arthropoda</taxon>
        <taxon>Chelicerata</taxon>
        <taxon>Arachnida</taxon>
        <taxon>Acari</taxon>
        <taxon>Acariformes</taxon>
        <taxon>Trombidiformes</taxon>
        <taxon>Prostigmata</taxon>
        <taxon>Eleutherengona</taxon>
        <taxon>Raphignathae</taxon>
        <taxon>Tetranychoidea</taxon>
        <taxon>Tetranychidae</taxon>
        <taxon>Tetranychus</taxon>
    </lineage>
</organism>
<dbReference type="SUPFAM" id="SSF57196">
    <property type="entry name" value="EGF/Laminin"/>
    <property type="match status" value="1"/>
</dbReference>
<evidence type="ECO:0000256" key="9">
    <source>
        <dbReference type="ARBA" id="ARBA00023136"/>
    </source>
</evidence>
<dbReference type="SUPFAM" id="SSF101898">
    <property type="entry name" value="NHL repeat"/>
    <property type="match status" value="1"/>
</dbReference>
<feature type="compositionally biased region" description="Polar residues" evidence="13">
    <location>
        <begin position="376"/>
        <end position="394"/>
    </location>
</feature>
<dbReference type="InterPro" id="IPR000742">
    <property type="entry name" value="EGF"/>
</dbReference>
<feature type="region of interest" description="Disordered" evidence="13">
    <location>
        <begin position="2266"/>
        <end position="2299"/>
    </location>
</feature>
<evidence type="ECO:0000256" key="2">
    <source>
        <dbReference type="ARBA" id="ARBA00004236"/>
    </source>
</evidence>
<dbReference type="Pfam" id="PF23093">
    <property type="entry name" value="GBD_Tenm3"/>
    <property type="match status" value="1"/>
</dbReference>
<comment type="similarity">
    <text evidence="3">Belongs to the tenascin family. Teneurin subfamily.</text>
</comment>
<accession>T1KG46</accession>
<dbReference type="SMART" id="SM00181">
    <property type="entry name" value="EGF"/>
    <property type="match status" value="7"/>
</dbReference>
<dbReference type="OMA" id="GHGICIV"/>
<dbReference type="InterPro" id="IPR011042">
    <property type="entry name" value="6-blade_b-propeller_TolB-like"/>
</dbReference>
<dbReference type="Proteomes" id="UP000015104">
    <property type="component" value="Unassembled WGS sequence"/>
</dbReference>
<keyword evidence="6" id="KW-0812">Transmembrane</keyword>
<feature type="region of interest" description="Disordered" evidence="13">
    <location>
        <begin position="176"/>
        <end position="229"/>
    </location>
</feature>
<feature type="disulfide bond" evidence="12">
    <location>
        <begin position="872"/>
        <end position="881"/>
    </location>
</feature>
<dbReference type="Gene3D" id="2.10.25.10">
    <property type="entry name" value="Laminin"/>
    <property type="match status" value="6"/>
</dbReference>
<evidence type="ECO:0000256" key="7">
    <source>
        <dbReference type="ARBA" id="ARBA00022737"/>
    </source>
</evidence>
<dbReference type="Pfam" id="PF25023">
    <property type="entry name" value="TEN_YD-shell"/>
    <property type="match status" value="1"/>
</dbReference>
<dbReference type="OrthoDB" id="442731at2759"/>
<evidence type="ECO:0000256" key="6">
    <source>
        <dbReference type="ARBA" id="ARBA00022692"/>
    </source>
</evidence>
<name>T1KG46_TETUR</name>
<feature type="disulfide bond" evidence="12">
    <location>
        <begin position="846"/>
        <end position="856"/>
    </location>
</feature>
<feature type="region of interest" description="Disordered" evidence="13">
    <location>
        <begin position="242"/>
        <end position="294"/>
    </location>
</feature>
<dbReference type="InterPro" id="IPR002049">
    <property type="entry name" value="LE_dom"/>
</dbReference>
<feature type="compositionally biased region" description="Polar residues" evidence="13">
    <location>
        <begin position="201"/>
        <end position="228"/>
    </location>
</feature>
<feature type="compositionally biased region" description="Low complexity" evidence="13">
    <location>
        <begin position="411"/>
        <end position="447"/>
    </location>
</feature>
<dbReference type="CDD" id="cd00054">
    <property type="entry name" value="EGF_CA"/>
    <property type="match status" value="2"/>
</dbReference>
<dbReference type="InterPro" id="IPR056820">
    <property type="entry name" value="TEN_TTR-like"/>
</dbReference>
<dbReference type="EMBL" id="CAEY01000044">
    <property type="status" value="NOT_ANNOTATED_CDS"/>
    <property type="molecule type" value="Genomic_DNA"/>
</dbReference>
<dbReference type="Pfam" id="PF25021">
    <property type="entry name" value="TEN_NHL"/>
    <property type="match status" value="1"/>
</dbReference>
<keyword evidence="11" id="KW-0325">Glycoprotein</keyword>
<feature type="region of interest" description="Disordered" evidence="13">
    <location>
        <begin position="376"/>
        <end position="469"/>
    </location>
</feature>
<feature type="compositionally biased region" description="Low complexity" evidence="13">
    <location>
        <begin position="2266"/>
        <end position="2275"/>
    </location>
</feature>
<dbReference type="EnsemblMetazoa" id="tetur10g05480.1">
    <property type="protein sequence ID" value="tetur10g05480.1"/>
    <property type="gene ID" value="tetur10g05480"/>
</dbReference>
<proteinExistence type="inferred from homology"/>
<keyword evidence="7" id="KW-0677">Repeat</keyword>
<reference evidence="16" key="1">
    <citation type="submission" date="2011-08" db="EMBL/GenBank/DDBJ databases">
        <authorList>
            <person name="Rombauts S."/>
        </authorList>
    </citation>
    <scope>NUCLEOTIDE SEQUENCE</scope>
    <source>
        <strain evidence="16">London</strain>
    </source>
</reference>
<keyword evidence="16" id="KW-1185">Reference proteome</keyword>
<comment type="caution">
    <text evidence="12">Lacks conserved residue(s) required for the propagation of feature annotation.</text>
</comment>
<feature type="domain" description="EGF-like" evidence="14">
    <location>
        <begin position="842"/>
        <end position="882"/>
    </location>
</feature>
<feature type="domain" description="EGF-like" evidence="14">
    <location>
        <begin position="678"/>
        <end position="710"/>
    </location>
</feature>
<sequence>MIGSSGRLDGEPDSSRVYYGSFRRRESAPPASVSNTLMNRPRGHHHPHHGGSLISNAGKYTSIPHHGRTGITPMNQDDRGSSSDNDSDDGSITTDSEKDLNALHSGRTLQGSSLIDPRPRSTGSYKRVLRIYGLSGQPGNEGNNKMVTSTLGGQPKSHLHEDDVSTTLGRLGRSMDDHHRGLPASGSGGSSVPEAPPPYHQITNLYGSQRISGGQNNLNVNSSSSAHSPGNIYQELAAQNSTTGPLVPLPNHVHPSQHLESSDAPPQVLRPNHGTNSIFSSAGHHGYPGQEQHSSAASSALAALRVSRFNLNWSKGCSSSERQPCLWRMATLLLVLLCLTLLSIVAYKQASTESSTFNPDDGKPCIVVEESSNQDKLSSLATSSSGNEGRQSVHNYDPLGIGRSTSNNQRSSTVNKSISSTSISSASPSTSSLNSNNSNKNKPSKSVKGNDDRLSSESSSDYSSSSSRQPGALPLTFVNLPQEMSLYTEIKLVNKFTLITQRMAPHSTWTSLIHHNKATFVRFLFLSLPIWSRFALFVRRTEPPTLTRYDYMEIISPKAVHVKNKRTSDRPMGKNELSSEVLEFLEPGTWYITLVNDADEGIALDLNVSSADDIPTSCPNNCNGHGKCHQGKCLCFPGFIGHDCVDSVCPILCSGHGRFLGGRCHCEIGWKGSECNIRSSDCEVSDCNGHGRCNNGVCHCLPGFKGENCETADCLDPSCSSHGACIDGTCWCKMGWKGVNCSQIDHRLNKFFPHCNTRGVYDLDLEKCACFPGWLGDDCSIAKCDLDCGSHGICEGGSCVCDPGWEGANCERLSCDPRCLEHGQCSNGTCVCVEGWMGKHCTFNGCANGCSNHGLCAKDTDMDRELTWRCICREGWTGKDCSHPLETNCADDVDNDHDGLIDCADSECCSTEECKDSLMCLRSPDPLDILLRKSPPSVTASFYQKMKFLIEEGSVQSYAHRDDYSESQFWSAFEQSRVSVIRGQVITPDGNGLTGIRISVATDPQFGFTLTRPDGWFDILVNGGNMVTLQFQRSPFHPIKRTIMVPWNEIIVIQNSIVMSANSEDSYSTDPSLTDLTSFGSSFELTETLASTGNQTKSLQCWDHNYNLMKPILFQTLKPDAEGGCTESSAVIAESQVLLETLSIPGSTLKLVYQSSSSPGYLATINLQLTPDSIPRSLKVVHLRIVLEGNLFSRLFDAESSIKYTFSWNKRNVYRQKVYGLTTARVYVGYQYESCSQVIWSTLTTSIRGFDMEISELASWNLDIHHRYNYHEGVLQKGDGSAIFFKQQTRVASTLIGTRGDSRPLVCKARDCEGQAKTNKLLSPITLTSGPDGSVYVGDANLVRRIKPDGYVYTIFKHSDKGANLRGSMSNNPTTYNYHIHLSSYDGHLYISDPERHQILRVHTVDRVDDPESNYDVFVGSGSRCLPRDTSNCGDGGSALEASLVFPKGMAFGLDGSLYFADGSVIRVVNWKGIISTIIGDNHYHRKRQWKPIPCGGSLPADEVKLRWPTEIAIHPIDGSLYFLDDQMVFRLTPDRRVLVVVGSPSYCDKPFPASSTASTGDSVILTFSFSSTGDLFVASIGKDGSNTVNLINKNGDYVHFMGLDKSTRNFAFSGLLDLTHSSGSTFCEIETCKDLAAHNCTCAIPASLSTSSQSTTHTSSSQPRIALARDTPLVSITAITITSDGVVHVADEGTYQIISAIPYIPGPDESLQFTIASPETNEIYIFNKYGQHISTRNALTGQSLHTFLYDVNTSFGKLTAVTDSSGSKVSFLRDSINSLHSIETAIGQKCRITVNNQGLLETFNDPDNLTLRFTYDSATGLLVSRSDSAGYCYFYQYSSSGRLNGLVKPSGSLTSISFDFNHDGSYLKARTSPLNLDSTSRSVRDNLIVQIIGDSALVLHSGNQFKVTLHEDKSIALITPWRQGIFWEASPHKVLLQTVPVQAGMFPVLNRQVNFALRSPSPSSPQSTSPFDLFPSSIIPSSLASISWDFNVKGTGRNGSNGMPGLAYPSASSVGSTATSAGASTQAASSAAMNGPGSGVILGSNILAVERVLYINETRYLSLEYDRNANREILYNNSRRPFLVVQYDNSSRPIQWLPTETRLPLNVIYDRYGRLAGWQQGSLVSETFLYDRNGLLSEVRYPDSTSTKYGYDDSGRSQPVRVTLRSGKQYHYHYDERSGLKRIVTPRRNEHRTNLIISLGFYKLQYFPPGYSRNSAYTLYFDDNLKPLMEISPDDSSRVVYIYNERSKLSEIVYGGGKVTKTYASSWKPSSSSKQNPHRAASSTEGSSTSSGDGLLTSETWSEGSNEVTLQYGYVNSLITRISLRVTSVYSHLSNFEYTYEYDEFGRKKSIGARIISSSASPSVSLPAHETLYNPRTGRLEVIGHFRVHDHHDYQHHQNESLVTDGVATFSKIYDSSTHQLRQLSLTVKEKEVYRMDLLYNPNGAIITTKTFMRHLGASKVRVSNYTYDYDEQLIEVSGRDQWKFTYDDNGNLVTLQYMGNRIDIAYDAGDRVVRFGDTPYTTDGRGYFITKGEERLIYNTAGLLLRAYRPGRYDIRYLYDPRGRLTIRKDNFGNLTQYFYGDIERPYLVTHMFNNADGTITSMIYDDTGMPLSVQINHQTFYITCDQVGSPLLVFDHRGDVIKEIHRGPYGHVLFDSNPTFYLPIGFHGGLSDPVTGILHFHGHYIYDSLIGQWLTPHWSGVLSNLKNPLALNLYRFSQNDPVNPEPGMAEGRSTKLNLNRWIQHQGIDLTGFDIGGQRLINRGSSLAFQGNQGSTIRSTLALGSLSSAYGSYSTGESAVPSPTAATSPYLHYNTFDAFVHIPSVIVSSLVLPTMPILSAFWCAVQRNTRNFAVSSFIRRSKVKSEELLENSRITKIATESRPFGYGITLSSIDGKVMIMSSPDADPIRRDVFTKVFNNSHLLDIHLIFKGSDAFYFVKPNLWKAREDQIQLQRLGNSINVTTNDSIKDHDGDSKAGHKNHQADIRIHVKGAILNIRYGTTVERERNRVLRHAKKHAVNERWSKEADLTRNNRLIEGDSVSPLHHSWNDTEKELLLSTGSVAGYRGEYYHPINKYPQLADDPSNIYFTNRPNKV</sequence>
<evidence type="ECO:0000256" key="4">
    <source>
        <dbReference type="ARBA" id="ARBA00022475"/>
    </source>
</evidence>
<protein>
    <recommendedName>
        <fullName evidence="14">EGF-like domain-containing protein</fullName>
    </recommendedName>
</protein>
<dbReference type="PANTHER" id="PTHR11219">
    <property type="entry name" value="TENEURIN AND N-ACETYLGLUCOSAMINE-1-PHOSPHODIESTER ALPHA-N-ACETYLGLUCOSAMINIDASE"/>
    <property type="match status" value="1"/>
</dbReference>
<dbReference type="InterPro" id="IPR028916">
    <property type="entry name" value="Tox-GHH_dom"/>
</dbReference>
<dbReference type="Pfam" id="PF15636">
    <property type="entry name" value="Tox-GHH"/>
    <property type="match status" value="1"/>
</dbReference>
<evidence type="ECO:0000256" key="12">
    <source>
        <dbReference type="PROSITE-ProRule" id="PRU00076"/>
    </source>
</evidence>
<evidence type="ECO:0000259" key="14">
    <source>
        <dbReference type="PROSITE" id="PS50026"/>
    </source>
</evidence>
<evidence type="ECO:0000256" key="8">
    <source>
        <dbReference type="ARBA" id="ARBA00022989"/>
    </source>
</evidence>
<keyword evidence="9" id="KW-0472">Membrane</keyword>
<dbReference type="CDD" id="cd00055">
    <property type="entry name" value="EGF_Lam"/>
    <property type="match status" value="1"/>
</dbReference>
<feature type="compositionally biased region" description="Low complexity" evidence="13">
    <location>
        <begin position="456"/>
        <end position="467"/>
    </location>
</feature>
<feature type="compositionally biased region" description="Low complexity" evidence="13">
    <location>
        <begin position="2283"/>
        <end position="2299"/>
    </location>
</feature>
<evidence type="ECO:0000256" key="13">
    <source>
        <dbReference type="SAM" id="MobiDB-lite"/>
    </source>
</evidence>
<dbReference type="FunFam" id="2.10.25.10:FF:000021">
    <property type="entry name" value="Teneurin transmembrane protein 2"/>
    <property type="match status" value="1"/>
</dbReference>
<evidence type="ECO:0000256" key="3">
    <source>
        <dbReference type="ARBA" id="ARBA00009385"/>
    </source>
</evidence>
<evidence type="ECO:0000256" key="10">
    <source>
        <dbReference type="ARBA" id="ARBA00023157"/>
    </source>
</evidence>
<feature type="region of interest" description="Disordered" evidence="13">
    <location>
        <begin position="1"/>
        <end position="161"/>
    </location>
</feature>
<dbReference type="eggNOG" id="KOG4659">
    <property type="taxonomic scope" value="Eukaryota"/>
</dbReference>
<comment type="subcellular location">
    <subcellularLocation>
        <location evidence="2">Cell membrane</location>
    </subcellularLocation>
    <subcellularLocation>
        <location evidence="1">Membrane</location>
        <topology evidence="1">Single-pass membrane protein</topology>
    </subcellularLocation>
</comment>
<dbReference type="InterPro" id="IPR057627">
    <property type="entry name" value="FN-plug_TEN1-4"/>
</dbReference>
<dbReference type="Pfam" id="PF23538">
    <property type="entry name" value="Teneurin_ABD"/>
    <property type="match status" value="1"/>
</dbReference>
<dbReference type="GO" id="GO:0008038">
    <property type="term" value="P:neuron recognition"/>
    <property type="evidence" value="ECO:0007669"/>
    <property type="project" value="UniProtKB-ARBA"/>
</dbReference>
<dbReference type="KEGG" id="tut:107363628"/>
<dbReference type="PANTHER" id="PTHR11219:SF69">
    <property type="entry name" value="TENEURIN-A"/>
    <property type="match status" value="1"/>
</dbReference>
<dbReference type="InterPro" id="IPR056822">
    <property type="entry name" value="TEN_NHL"/>
</dbReference>